<dbReference type="KEGG" id="fpf:DCC35_00985"/>
<keyword evidence="2" id="KW-1185">Reference proteome</keyword>
<organism evidence="1 2">
    <name type="scientific">Mangrovivirga cuniculi</name>
    <dbReference type="NCBI Taxonomy" id="2715131"/>
    <lineage>
        <taxon>Bacteria</taxon>
        <taxon>Pseudomonadati</taxon>
        <taxon>Bacteroidota</taxon>
        <taxon>Cytophagia</taxon>
        <taxon>Cytophagales</taxon>
        <taxon>Mangrovivirgaceae</taxon>
        <taxon>Mangrovivirga</taxon>
    </lineage>
</organism>
<dbReference type="Proteomes" id="UP000298616">
    <property type="component" value="Chromosome"/>
</dbReference>
<dbReference type="EMBL" id="CP028923">
    <property type="protein sequence ID" value="QCK13424.1"/>
    <property type="molecule type" value="Genomic_DNA"/>
</dbReference>
<gene>
    <name evidence="1" type="ORF">DCC35_00985</name>
</gene>
<reference evidence="1 2" key="1">
    <citation type="submission" date="2018-04" db="EMBL/GenBank/DDBJ databases">
        <title>Complete genome uncultured novel isolate.</title>
        <authorList>
            <person name="Merlino G."/>
        </authorList>
    </citation>
    <scope>NUCLEOTIDE SEQUENCE [LARGE SCALE GENOMIC DNA]</scope>
    <source>
        <strain evidence="2">R1DC9</strain>
    </source>
</reference>
<protein>
    <submittedName>
        <fullName evidence="1">Uncharacterized protein</fullName>
    </submittedName>
</protein>
<accession>A0A4D7JXH6</accession>
<evidence type="ECO:0000313" key="2">
    <source>
        <dbReference type="Proteomes" id="UP000298616"/>
    </source>
</evidence>
<dbReference type="RefSeq" id="WP_137089019.1">
    <property type="nucleotide sequence ID" value="NZ_CP028923.1"/>
</dbReference>
<name>A0A4D7JXH6_9BACT</name>
<dbReference type="OrthoDB" id="9813903at2"/>
<evidence type="ECO:0000313" key="1">
    <source>
        <dbReference type="EMBL" id="QCK13424.1"/>
    </source>
</evidence>
<dbReference type="AlphaFoldDB" id="A0A4D7JXH6"/>
<sequence length="107" mass="12292">MDSGKFIWLIFALPFLINGQDYYDDPGDKYQKYCEDCVITLNQLPSTIEYGLTGHGDSIFFVTNEKEWFFEELITSSKDGLVVDVVSKELYKCGEKVGYSQRSLHRG</sequence>
<proteinExistence type="predicted"/>